<comment type="similarity">
    <text evidence="1">Belongs to the nuclear hormone receptor family. NR3 subfamily.</text>
</comment>
<dbReference type="EMBL" id="JAODUO010000079">
    <property type="protein sequence ID" value="KAK2190474.1"/>
    <property type="molecule type" value="Genomic_DNA"/>
</dbReference>
<dbReference type="PROSITE" id="PS51030">
    <property type="entry name" value="NUCLEAR_REC_DBD_2"/>
    <property type="match status" value="1"/>
</dbReference>
<evidence type="ECO:0000256" key="3">
    <source>
        <dbReference type="ARBA" id="ARBA00022723"/>
    </source>
</evidence>
<comment type="caution">
    <text evidence="16">The sequence shown here is derived from an EMBL/GenBank/DDBJ whole genome shotgun (WGS) entry which is preliminary data.</text>
</comment>
<dbReference type="SUPFAM" id="SSF48508">
    <property type="entry name" value="Nuclear receptor ligand-binding domain"/>
    <property type="match status" value="1"/>
</dbReference>
<dbReference type="SMART" id="SM00399">
    <property type="entry name" value="ZnF_C4"/>
    <property type="match status" value="1"/>
</dbReference>
<dbReference type="Pfam" id="PF00105">
    <property type="entry name" value="zf-C4"/>
    <property type="match status" value="1"/>
</dbReference>
<dbReference type="InterPro" id="IPR035500">
    <property type="entry name" value="NHR-like_dom_sf"/>
</dbReference>
<dbReference type="Proteomes" id="UP001209878">
    <property type="component" value="Unassembled WGS sequence"/>
</dbReference>
<dbReference type="GO" id="GO:0003700">
    <property type="term" value="F:DNA-binding transcription factor activity"/>
    <property type="evidence" value="ECO:0007669"/>
    <property type="project" value="InterPro"/>
</dbReference>
<dbReference type="PANTHER" id="PTHR48092">
    <property type="entry name" value="KNIRPS-RELATED PROTEIN-RELATED"/>
    <property type="match status" value="1"/>
</dbReference>
<dbReference type="Gene3D" id="3.30.50.10">
    <property type="entry name" value="Erythroid Transcription Factor GATA-1, subunit A"/>
    <property type="match status" value="1"/>
</dbReference>
<dbReference type="InterPro" id="IPR001628">
    <property type="entry name" value="Znf_hrmn_rcpt"/>
</dbReference>
<keyword evidence="4 12" id="KW-0863">Zinc-finger</keyword>
<dbReference type="PRINTS" id="PR00398">
    <property type="entry name" value="STRDHORMONER"/>
</dbReference>
<organism evidence="16 17">
    <name type="scientific">Ridgeia piscesae</name>
    <name type="common">Tubeworm</name>
    <dbReference type="NCBI Taxonomy" id="27915"/>
    <lineage>
        <taxon>Eukaryota</taxon>
        <taxon>Metazoa</taxon>
        <taxon>Spiralia</taxon>
        <taxon>Lophotrochozoa</taxon>
        <taxon>Annelida</taxon>
        <taxon>Polychaeta</taxon>
        <taxon>Sedentaria</taxon>
        <taxon>Canalipalpata</taxon>
        <taxon>Sabellida</taxon>
        <taxon>Siboglinidae</taxon>
        <taxon>Ridgeia</taxon>
    </lineage>
</organism>
<keyword evidence="8 12" id="KW-0238">DNA-binding</keyword>
<dbReference type="GO" id="GO:0043565">
    <property type="term" value="F:sequence-specific DNA binding"/>
    <property type="evidence" value="ECO:0007669"/>
    <property type="project" value="InterPro"/>
</dbReference>
<evidence type="ECO:0000256" key="13">
    <source>
        <dbReference type="SAM" id="MobiDB-lite"/>
    </source>
</evidence>
<comment type="subcellular location">
    <subcellularLocation>
        <location evidence="12">Nucleus</location>
    </subcellularLocation>
</comment>
<dbReference type="SMART" id="SM00430">
    <property type="entry name" value="HOLI"/>
    <property type="match status" value="1"/>
</dbReference>
<keyword evidence="7" id="KW-0446">Lipid-binding</keyword>
<dbReference type="Pfam" id="PF00104">
    <property type="entry name" value="Hormone_recep"/>
    <property type="match status" value="1"/>
</dbReference>
<keyword evidence="9 12" id="KW-0804">Transcription</keyword>
<dbReference type="AlphaFoldDB" id="A0AAD9P978"/>
<keyword evidence="17" id="KW-1185">Reference proteome</keyword>
<dbReference type="CDD" id="cd07171">
    <property type="entry name" value="NR_DBD_ER"/>
    <property type="match status" value="1"/>
</dbReference>
<keyword evidence="3 12" id="KW-0479">Metal-binding</keyword>
<evidence type="ECO:0000256" key="4">
    <source>
        <dbReference type="ARBA" id="ARBA00022771"/>
    </source>
</evidence>
<name>A0AAD9P978_RIDPI</name>
<dbReference type="Gene3D" id="1.10.565.10">
    <property type="entry name" value="Retinoid X Receptor"/>
    <property type="match status" value="1"/>
</dbReference>
<evidence type="ECO:0000313" key="17">
    <source>
        <dbReference type="Proteomes" id="UP001209878"/>
    </source>
</evidence>
<evidence type="ECO:0000256" key="6">
    <source>
        <dbReference type="ARBA" id="ARBA00023015"/>
    </source>
</evidence>
<proteinExistence type="inferred from homology"/>
<evidence type="ECO:0000256" key="10">
    <source>
        <dbReference type="ARBA" id="ARBA00023170"/>
    </source>
</evidence>
<evidence type="ECO:0000259" key="14">
    <source>
        <dbReference type="PROSITE" id="PS51030"/>
    </source>
</evidence>
<dbReference type="GO" id="GO:0005496">
    <property type="term" value="F:steroid binding"/>
    <property type="evidence" value="ECO:0007669"/>
    <property type="project" value="UniProtKB-KW"/>
</dbReference>
<reference evidence="16" key="1">
    <citation type="journal article" date="2023" name="Mol. Biol. Evol.">
        <title>Third-Generation Sequencing Reveals the Adaptive Role of the Epigenome in Three Deep-Sea Polychaetes.</title>
        <authorList>
            <person name="Perez M."/>
            <person name="Aroh O."/>
            <person name="Sun Y."/>
            <person name="Lan Y."/>
            <person name="Juniper S.K."/>
            <person name="Young C.R."/>
            <person name="Angers B."/>
            <person name="Qian P.Y."/>
        </authorList>
    </citation>
    <scope>NUCLEOTIDE SEQUENCE</scope>
    <source>
        <strain evidence="16">R07B-5</strain>
    </source>
</reference>
<dbReference type="InterPro" id="IPR013088">
    <property type="entry name" value="Znf_NHR/GATA"/>
</dbReference>
<dbReference type="InterPro" id="IPR000536">
    <property type="entry name" value="Nucl_hrmn_rcpt_lig-bd"/>
</dbReference>
<evidence type="ECO:0000256" key="9">
    <source>
        <dbReference type="ARBA" id="ARBA00023163"/>
    </source>
</evidence>
<keyword evidence="6 12" id="KW-0805">Transcription regulation</keyword>
<dbReference type="PRINTS" id="PR00047">
    <property type="entry name" value="STROIDFINGER"/>
</dbReference>
<feature type="region of interest" description="Disordered" evidence="13">
    <location>
        <begin position="126"/>
        <end position="152"/>
    </location>
</feature>
<evidence type="ECO:0008006" key="18">
    <source>
        <dbReference type="Google" id="ProtNLM"/>
    </source>
</evidence>
<dbReference type="InterPro" id="IPR001723">
    <property type="entry name" value="Nuclear_hrmn_rcpt"/>
</dbReference>
<feature type="domain" description="NR LBD" evidence="15">
    <location>
        <begin position="306"/>
        <end position="532"/>
    </location>
</feature>
<evidence type="ECO:0000313" key="16">
    <source>
        <dbReference type="EMBL" id="KAK2190474.1"/>
    </source>
</evidence>
<keyword evidence="5 12" id="KW-0862">Zinc</keyword>
<keyword evidence="10 12" id="KW-0675">Receptor</keyword>
<keyword evidence="11 12" id="KW-0539">Nucleus</keyword>
<evidence type="ECO:0000256" key="2">
    <source>
        <dbReference type="ARBA" id="ARBA00022665"/>
    </source>
</evidence>
<dbReference type="InterPro" id="IPR050200">
    <property type="entry name" value="Nuclear_hormone_rcpt_NR3"/>
</dbReference>
<sequence length="549" mass="61389">MSAVQAGIRSEPITMADMSLSEVLNSLAVATSSSTDLDHGIGYFNNDVSASQAKDIALSSLLYFSQELNMSQTSGESSCFSEEVKCSMARSLTSVDTTTTALLTACSPHHPPTSCSLEPQSETTYELPSSTMGEMKKQPKEISQPQPKSPSEGRLCQICYDSASGFHYGVWSCEGCKAFFKRSLQGPVDYICPATNTCKIDKHRRKSCQACRLRKCLSMGMSKGNCRKEKSGKSGRATKRKAELKDADTIDAKMFKDDSRSPQCSPQHSFTDGLHTALPMSHNSLPMALSTTTPSGGDLKMTEAPPMHPLVEHLLQIDPPVRMTGHDNSQPDTELGLITSLIKLADLELVDIISWAKAIPGYPDLGLQDRVHLLETCWTEVIVCGLMWRSMPFSDCENLVFAPDLYFNKSRCVLSKFWPICLHLSDLRNVFRRLNINREEFVLIRTMVLLNADMSMMEKDDKWTEMKQKANEAFHYTVVTRHGGSYDRLMQILFLLPHIRNVGLQLLRWLFQVKEERGVLLCDLLQEMLNADTSLHRLNHRTSSSPPRV</sequence>
<evidence type="ECO:0000259" key="15">
    <source>
        <dbReference type="PROSITE" id="PS51843"/>
    </source>
</evidence>
<evidence type="ECO:0000256" key="1">
    <source>
        <dbReference type="ARBA" id="ARBA00005413"/>
    </source>
</evidence>
<dbReference type="GO" id="GO:0005634">
    <property type="term" value="C:nucleus"/>
    <property type="evidence" value="ECO:0007669"/>
    <property type="project" value="UniProtKB-SubCell"/>
</dbReference>
<feature type="domain" description="Nuclear receptor" evidence="14">
    <location>
        <begin position="153"/>
        <end position="228"/>
    </location>
</feature>
<evidence type="ECO:0000256" key="12">
    <source>
        <dbReference type="RuleBase" id="RU004334"/>
    </source>
</evidence>
<evidence type="ECO:0000256" key="7">
    <source>
        <dbReference type="ARBA" id="ARBA00023121"/>
    </source>
</evidence>
<protein>
    <recommendedName>
        <fullName evidence="18">Estrogen receptor</fullName>
    </recommendedName>
</protein>
<accession>A0AAD9P978</accession>
<dbReference type="PROSITE" id="PS51843">
    <property type="entry name" value="NR_LBD"/>
    <property type="match status" value="1"/>
</dbReference>
<evidence type="ECO:0000256" key="5">
    <source>
        <dbReference type="ARBA" id="ARBA00022833"/>
    </source>
</evidence>
<dbReference type="FunFam" id="3.30.50.10:FF:000139">
    <property type="entry name" value="Estrogen receptor beta a variant b"/>
    <property type="match status" value="1"/>
</dbReference>
<dbReference type="PROSITE" id="PS00031">
    <property type="entry name" value="NUCLEAR_REC_DBD_1"/>
    <property type="match status" value="1"/>
</dbReference>
<dbReference type="GO" id="GO:0008270">
    <property type="term" value="F:zinc ion binding"/>
    <property type="evidence" value="ECO:0007669"/>
    <property type="project" value="UniProtKB-KW"/>
</dbReference>
<dbReference type="SUPFAM" id="SSF57716">
    <property type="entry name" value="Glucocorticoid receptor-like (DNA-binding domain)"/>
    <property type="match status" value="1"/>
</dbReference>
<gene>
    <name evidence="16" type="ORF">NP493_81g05017</name>
</gene>
<evidence type="ECO:0000256" key="8">
    <source>
        <dbReference type="ARBA" id="ARBA00023125"/>
    </source>
</evidence>
<keyword evidence="2" id="KW-0754">Steroid-binding</keyword>
<evidence type="ECO:0000256" key="11">
    <source>
        <dbReference type="ARBA" id="ARBA00023242"/>
    </source>
</evidence>